<dbReference type="HOGENOM" id="CLU_002406_3_0_1"/>
<dbReference type="InterPro" id="IPR056884">
    <property type="entry name" value="NPHP3-like_N"/>
</dbReference>
<accession>F8N2R1</accession>
<protein>
    <submittedName>
        <fullName evidence="4">Uncharacterized protein</fullName>
    </submittedName>
</protein>
<dbReference type="OrthoDB" id="7464126at2759"/>
<gene>
    <name evidence="4" type="ORF">NEUTE1DRAFT_133746</name>
</gene>
<dbReference type="Proteomes" id="UP000008065">
    <property type="component" value="Unassembled WGS sequence"/>
</dbReference>
<dbReference type="Pfam" id="PF24809">
    <property type="entry name" value="DUF7708"/>
    <property type="match status" value="1"/>
</dbReference>
<dbReference type="PANTHER" id="PTHR10039">
    <property type="entry name" value="AMELOGENIN"/>
    <property type="match status" value="1"/>
</dbReference>
<evidence type="ECO:0000256" key="1">
    <source>
        <dbReference type="ARBA" id="ARBA00022737"/>
    </source>
</evidence>
<dbReference type="SUPFAM" id="SSF52540">
    <property type="entry name" value="P-loop containing nucleoside triphosphate hydrolases"/>
    <property type="match status" value="1"/>
</dbReference>
<proteinExistence type="predicted"/>
<evidence type="ECO:0000313" key="4">
    <source>
        <dbReference type="EMBL" id="EGO53325.1"/>
    </source>
</evidence>
<dbReference type="Pfam" id="PF24883">
    <property type="entry name" value="NPHP3_N"/>
    <property type="match status" value="1"/>
</dbReference>
<feature type="domain" description="Nephrocystin 3-like N-terminal" evidence="3">
    <location>
        <begin position="291"/>
        <end position="448"/>
    </location>
</feature>
<name>F8N2R1_NEUT8</name>
<dbReference type="RefSeq" id="XP_009856939.1">
    <property type="nucleotide sequence ID" value="XM_009858637.1"/>
</dbReference>
<reference evidence="5" key="1">
    <citation type="journal article" date="2011" name="Genetics">
        <title>Massive changes in genome architecture accompany the transition to self-fertility in the filamentous fungus Neurospora tetrasperma.</title>
        <authorList>
            <person name="Ellison C.E."/>
            <person name="Stajich J.E."/>
            <person name="Jacobson D.J."/>
            <person name="Natvig D.O."/>
            <person name="Lapidus A."/>
            <person name="Foster B."/>
            <person name="Aerts A."/>
            <person name="Riley R."/>
            <person name="Lindquist E.A."/>
            <person name="Grigoriev I.V."/>
            <person name="Taylor J.W."/>
        </authorList>
    </citation>
    <scope>NUCLEOTIDE SEQUENCE [LARGE SCALE GENOMIC DNA]</scope>
    <source>
        <strain evidence="5">FGSC 2508 / P0657</strain>
    </source>
</reference>
<evidence type="ECO:0000259" key="3">
    <source>
        <dbReference type="Pfam" id="PF24883"/>
    </source>
</evidence>
<sequence>MPLAARSSLEARRIIREAFEGLEKVISPSEAKDFNNTTLQNVQDAALGIESILAARQSLRNMRRLSPLFEGLKCYAETIEVLCNGTPYLPWIWAPIKLILKASIVSSDYTDAFERIIKAYSEIAESLPRFRIISDALRNSKEMQQVLAVFYADILTFHKEAHIFVRRSGETTAAIRFLAFGSSSDSSTGWRILFLTSWGRFQRRFDSTLDDLQKHKKLIDDTASAINLSETVKMSENLQAWRQENLDKLKFLEDEQTAKQYQSIIGCLKIDETEQLAILDAISSEGNKYDGTCDWVSRHIHIREWLKETPTTDFVWLHGIPGTGKSVIATQLVKFLQRSEKAMVIQHFCTYTHLSSIQYETILRSLLVQLMRTSSDLIAHAQSLEQLLLAFGGAVSPIPSESRSIHLVIDGLDECEPDQQGRIASLLEKLRGLRSSASSVFKILLCSRRTPQLEKRLRKRTVQVVSMTNEKGSIEPAIRTYANQRLRAIRYRLFQMSLTDSDLRDISINIARKADGMFLWARLVLDYLSTNILSSRDEVRGAVDVLPVELGEFYDRILAQLTSRFDPRSVERLRSILGWVAFAKRPLTKAEMRSALAFSWGDHMVEEAVPRHIFEFGAPLLEEHPDATFSFVHISLKEYVSLVLARQNSYQDSTEYRSSPDVLTCRDRYLQTPGCILFLDRSAAMHEHATATITCLLSGFWIFSGQLADNTRILRIVKGLHGLHIYSNQFWLNCFLDAVSTGHGLVHDSLLHGVAQELANFLHNQPSTLTIPTSGIAESTASRDSRLQCLKEHGAIYEMARRELEERVARAKLLVTEIEGTPTAPVRCPPNDLQSLLLAIQSSIKNILALTSISGISPEDLDRFKKEFRTSAFTCRFPNCPRAALGFPDEKAKSEHETRHTQRINCTVVGCQYPPFVSARALRDHVSKCHQPQNTIRKSIRRASVDSLSQWATMQEDPFLPHHSYLAQTNNVIEPTTGSWDPRFADPLKVPARQQDVDEFGFDLSSRRGRGDLGGKTVDLNPASVRYVGSRKAGV</sequence>
<dbReference type="PANTHER" id="PTHR10039:SF14">
    <property type="entry name" value="NACHT DOMAIN-CONTAINING PROTEIN"/>
    <property type="match status" value="1"/>
</dbReference>
<dbReference type="EMBL" id="GL891382">
    <property type="protein sequence ID" value="EGO53325.1"/>
    <property type="molecule type" value="Genomic_DNA"/>
</dbReference>
<dbReference type="VEuPathDB" id="FungiDB:NEUTE1DRAFT_133746"/>
<dbReference type="KEGG" id="nte:NEUTE1DRAFT133746"/>
<dbReference type="Gene3D" id="3.40.50.300">
    <property type="entry name" value="P-loop containing nucleotide triphosphate hydrolases"/>
    <property type="match status" value="1"/>
</dbReference>
<evidence type="ECO:0000313" key="5">
    <source>
        <dbReference type="Proteomes" id="UP000008065"/>
    </source>
</evidence>
<keyword evidence="1" id="KW-0677">Repeat</keyword>
<feature type="domain" description="DUF7708" evidence="2">
    <location>
        <begin position="68"/>
        <end position="168"/>
    </location>
</feature>
<dbReference type="AlphaFoldDB" id="F8N2R1"/>
<organism evidence="4 5">
    <name type="scientific">Neurospora tetrasperma (strain FGSC 2508 / ATCC MYA-4615 / P0657)</name>
    <dbReference type="NCBI Taxonomy" id="510951"/>
    <lineage>
        <taxon>Eukaryota</taxon>
        <taxon>Fungi</taxon>
        <taxon>Dikarya</taxon>
        <taxon>Ascomycota</taxon>
        <taxon>Pezizomycotina</taxon>
        <taxon>Sordariomycetes</taxon>
        <taxon>Sordariomycetidae</taxon>
        <taxon>Sordariales</taxon>
        <taxon>Sordariaceae</taxon>
        <taxon>Neurospora</taxon>
    </lineage>
</organism>
<dbReference type="GeneID" id="20825771"/>
<keyword evidence="5" id="KW-1185">Reference proteome</keyword>
<dbReference type="InterPro" id="IPR056125">
    <property type="entry name" value="DUF7708"/>
</dbReference>
<evidence type="ECO:0000259" key="2">
    <source>
        <dbReference type="Pfam" id="PF24809"/>
    </source>
</evidence>
<dbReference type="InterPro" id="IPR027417">
    <property type="entry name" value="P-loop_NTPase"/>
</dbReference>